<evidence type="ECO:0000313" key="2">
    <source>
        <dbReference type="Proteomes" id="UP001054945"/>
    </source>
</evidence>
<comment type="caution">
    <text evidence="1">The sequence shown here is derived from an EMBL/GenBank/DDBJ whole genome shotgun (WGS) entry which is preliminary data.</text>
</comment>
<gene>
    <name evidence="1" type="ORF">CEXT_224991</name>
</gene>
<dbReference type="AlphaFoldDB" id="A0AAV4XV58"/>
<sequence length="126" mass="14373">MNAVHNNRLISLNEYIFIRNCNLPTEIHLLTVNSISFPLNKIHSFYACLDMPEGLSIVNKDSFHLCKCGVLGCRTKISSSCIIHAMQNERRRCMKKGPLKLRTQCETSLPSALKLIWFIVTPLLEL</sequence>
<protein>
    <recommendedName>
        <fullName evidence="3">Post-SET domain-containing protein</fullName>
    </recommendedName>
</protein>
<dbReference type="Proteomes" id="UP001054945">
    <property type="component" value="Unassembled WGS sequence"/>
</dbReference>
<keyword evidence="2" id="KW-1185">Reference proteome</keyword>
<evidence type="ECO:0000313" key="1">
    <source>
        <dbReference type="EMBL" id="GIY98213.1"/>
    </source>
</evidence>
<organism evidence="1 2">
    <name type="scientific">Caerostris extrusa</name>
    <name type="common">Bark spider</name>
    <name type="synonym">Caerostris bankana</name>
    <dbReference type="NCBI Taxonomy" id="172846"/>
    <lineage>
        <taxon>Eukaryota</taxon>
        <taxon>Metazoa</taxon>
        <taxon>Ecdysozoa</taxon>
        <taxon>Arthropoda</taxon>
        <taxon>Chelicerata</taxon>
        <taxon>Arachnida</taxon>
        <taxon>Araneae</taxon>
        <taxon>Araneomorphae</taxon>
        <taxon>Entelegynae</taxon>
        <taxon>Araneoidea</taxon>
        <taxon>Araneidae</taxon>
        <taxon>Caerostris</taxon>
    </lineage>
</organism>
<dbReference type="EMBL" id="BPLR01000899">
    <property type="protein sequence ID" value="GIY98213.1"/>
    <property type="molecule type" value="Genomic_DNA"/>
</dbReference>
<proteinExistence type="predicted"/>
<name>A0AAV4XV58_CAEEX</name>
<reference evidence="1 2" key="1">
    <citation type="submission" date="2021-06" db="EMBL/GenBank/DDBJ databases">
        <title>Caerostris extrusa draft genome.</title>
        <authorList>
            <person name="Kono N."/>
            <person name="Arakawa K."/>
        </authorList>
    </citation>
    <scope>NUCLEOTIDE SEQUENCE [LARGE SCALE GENOMIC DNA]</scope>
</reference>
<accession>A0AAV4XV58</accession>
<evidence type="ECO:0008006" key="3">
    <source>
        <dbReference type="Google" id="ProtNLM"/>
    </source>
</evidence>